<evidence type="ECO:0000313" key="2">
    <source>
        <dbReference type="Proteomes" id="UP000886998"/>
    </source>
</evidence>
<accession>A0A8X6YGJ5</accession>
<proteinExistence type="predicted"/>
<dbReference type="Proteomes" id="UP000886998">
    <property type="component" value="Unassembled WGS sequence"/>
</dbReference>
<comment type="caution">
    <text evidence="1">The sequence shown here is derived from an EMBL/GenBank/DDBJ whole genome shotgun (WGS) entry which is preliminary data.</text>
</comment>
<evidence type="ECO:0000313" key="1">
    <source>
        <dbReference type="EMBL" id="GFY70470.1"/>
    </source>
</evidence>
<sequence>MDRPCQETPRSSDICSPKDKCLAEFSGSVVTMTTTKRHATPFFPPQGRGGMARSFNGDDFEEVALNAEEKKRQEANCAVENELVISARDC</sequence>
<protein>
    <submittedName>
        <fullName evidence="1">Uncharacterized protein</fullName>
    </submittedName>
</protein>
<keyword evidence="2" id="KW-1185">Reference proteome</keyword>
<reference evidence="1" key="1">
    <citation type="submission" date="2020-08" db="EMBL/GenBank/DDBJ databases">
        <title>Multicomponent nature underlies the extraordinary mechanical properties of spider dragline silk.</title>
        <authorList>
            <person name="Kono N."/>
            <person name="Nakamura H."/>
            <person name="Mori M."/>
            <person name="Yoshida Y."/>
            <person name="Ohtoshi R."/>
            <person name="Malay A.D."/>
            <person name="Moran D.A.P."/>
            <person name="Tomita M."/>
            <person name="Numata K."/>
            <person name="Arakawa K."/>
        </authorList>
    </citation>
    <scope>NUCLEOTIDE SEQUENCE</scope>
</reference>
<dbReference type="EMBL" id="BMAV01018268">
    <property type="protein sequence ID" value="GFY70470.1"/>
    <property type="molecule type" value="Genomic_DNA"/>
</dbReference>
<dbReference type="AlphaFoldDB" id="A0A8X6YGJ5"/>
<organism evidence="1 2">
    <name type="scientific">Trichonephila inaurata madagascariensis</name>
    <dbReference type="NCBI Taxonomy" id="2747483"/>
    <lineage>
        <taxon>Eukaryota</taxon>
        <taxon>Metazoa</taxon>
        <taxon>Ecdysozoa</taxon>
        <taxon>Arthropoda</taxon>
        <taxon>Chelicerata</taxon>
        <taxon>Arachnida</taxon>
        <taxon>Araneae</taxon>
        <taxon>Araneomorphae</taxon>
        <taxon>Entelegynae</taxon>
        <taxon>Araneoidea</taxon>
        <taxon>Nephilidae</taxon>
        <taxon>Trichonephila</taxon>
        <taxon>Trichonephila inaurata</taxon>
    </lineage>
</organism>
<gene>
    <name evidence="1" type="ORF">TNIN_30461</name>
</gene>
<name>A0A8X6YGJ5_9ARAC</name>